<dbReference type="Proteomes" id="UP000266841">
    <property type="component" value="Unassembled WGS sequence"/>
</dbReference>
<feature type="compositionally biased region" description="Polar residues" evidence="1">
    <location>
        <begin position="154"/>
        <end position="164"/>
    </location>
</feature>
<dbReference type="OrthoDB" id="250654at2759"/>
<evidence type="ECO:0000313" key="3">
    <source>
        <dbReference type="Proteomes" id="UP000266841"/>
    </source>
</evidence>
<feature type="region of interest" description="Disordered" evidence="1">
    <location>
        <begin position="96"/>
        <end position="176"/>
    </location>
</feature>
<reference evidence="2 3" key="1">
    <citation type="journal article" date="2012" name="Genome Biol.">
        <title>Genome and low-iron response of an oceanic diatom adapted to chronic iron limitation.</title>
        <authorList>
            <person name="Lommer M."/>
            <person name="Specht M."/>
            <person name="Roy A.S."/>
            <person name="Kraemer L."/>
            <person name="Andreson R."/>
            <person name="Gutowska M.A."/>
            <person name="Wolf J."/>
            <person name="Bergner S.V."/>
            <person name="Schilhabel M.B."/>
            <person name="Klostermeier U.C."/>
            <person name="Beiko R.G."/>
            <person name="Rosenstiel P."/>
            <person name="Hippler M."/>
            <person name="Laroche J."/>
        </authorList>
    </citation>
    <scope>NUCLEOTIDE SEQUENCE [LARGE SCALE GENOMIC DNA]</scope>
    <source>
        <strain evidence="2 3">CCMP1005</strain>
    </source>
</reference>
<feature type="compositionally biased region" description="Basic and acidic residues" evidence="1">
    <location>
        <begin position="96"/>
        <end position="128"/>
    </location>
</feature>
<dbReference type="OMA" id="DNQPEQK"/>
<sequence>MKVSFPELVAINERKRRVELRNRMICSSWPVQNRSRKRTRRSSGFVCGTVAKPVGSNAAAARSAKSRVLKRINKNDSVLHKHQKWLHQLQEKRRQLEERKKADAERQLKRRKAFMEREAKKRLDKRNNELLAAKTKAPSTPETVPTEDDDESDGNTLISSSSAETGARARPAWCQTEKEREASEVATRHEEECRLLDFVDSLDFDQYSEDLELQTLIGQVKQRIKAIELENKKDATKLQTCVDSENAALQAETLGDVPIVDTLPMPVDPDEPEEGFDDATSVAESVMSQSTIGSIHSKKSLSTLVLRAREQIEMPQIDEDGREDCVPLPVCSTVPDDNGAKLIEKNAVSKLPFLRRNPSVP</sequence>
<protein>
    <submittedName>
        <fullName evidence="2">Uncharacterized protein</fullName>
    </submittedName>
</protein>
<keyword evidence="3" id="KW-1185">Reference proteome</keyword>
<dbReference type="AlphaFoldDB" id="K0TMX1"/>
<dbReference type="PANTHER" id="PTHR41747">
    <property type="entry name" value="CHROMOSOME UNDETERMINED SCAFFOLD_128, WHOLE GENOME SHOTGUN SEQUENCE"/>
    <property type="match status" value="1"/>
</dbReference>
<evidence type="ECO:0000313" key="2">
    <source>
        <dbReference type="EMBL" id="EJK76596.1"/>
    </source>
</evidence>
<comment type="caution">
    <text evidence="2">The sequence shown here is derived from an EMBL/GenBank/DDBJ whole genome shotgun (WGS) entry which is preliminary data.</text>
</comment>
<evidence type="ECO:0000256" key="1">
    <source>
        <dbReference type="SAM" id="MobiDB-lite"/>
    </source>
</evidence>
<proteinExistence type="predicted"/>
<dbReference type="EMBL" id="AGNL01001952">
    <property type="protein sequence ID" value="EJK76596.1"/>
    <property type="molecule type" value="Genomic_DNA"/>
</dbReference>
<organism evidence="2 3">
    <name type="scientific">Thalassiosira oceanica</name>
    <name type="common">Marine diatom</name>
    <dbReference type="NCBI Taxonomy" id="159749"/>
    <lineage>
        <taxon>Eukaryota</taxon>
        <taxon>Sar</taxon>
        <taxon>Stramenopiles</taxon>
        <taxon>Ochrophyta</taxon>
        <taxon>Bacillariophyta</taxon>
        <taxon>Coscinodiscophyceae</taxon>
        <taxon>Thalassiosirophycidae</taxon>
        <taxon>Thalassiosirales</taxon>
        <taxon>Thalassiosiraceae</taxon>
        <taxon>Thalassiosira</taxon>
    </lineage>
</organism>
<gene>
    <name evidence="2" type="ORF">THAOC_01632</name>
</gene>
<dbReference type="eggNOG" id="ENOG502QUHB">
    <property type="taxonomic scope" value="Eukaryota"/>
</dbReference>
<name>K0TMX1_THAOC</name>
<dbReference type="PANTHER" id="PTHR41747:SF1">
    <property type="entry name" value="CHROMOSOME UNDETERMINED SCAFFOLD_128, WHOLE GENOME SHOTGUN SEQUENCE"/>
    <property type="match status" value="1"/>
</dbReference>
<accession>K0TMX1</accession>